<evidence type="ECO:0000256" key="1">
    <source>
        <dbReference type="SAM" id="Phobius"/>
    </source>
</evidence>
<gene>
    <name evidence="2" type="ORF">HNR42_002946</name>
</gene>
<reference evidence="2 3" key="1">
    <citation type="submission" date="2020-08" db="EMBL/GenBank/DDBJ databases">
        <title>Genomic Encyclopedia of Type Strains, Phase IV (KMG-IV): sequencing the most valuable type-strain genomes for metagenomic binning, comparative biology and taxonomic classification.</title>
        <authorList>
            <person name="Goeker M."/>
        </authorList>
    </citation>
    <scope>NUCLEOTIDE SEQUENCE [LARGE SCALE GENOMIC DNA]</scope>
    <source>
        <strain evidence="2 3">DSM 21458</strain>
    </source>
</reference>
<feature type="transmembrane region" description="Helical" evidence="1">
    <location>
        <begin position="25"/>
        <end position="47"/>
    </location>
</feature>
<dbReference type="GO" id="GO:0005886">
    <property type="term" value="C:plasma membrane"/>
    <property type="evidence" value="ECO:0007669"/>
    <property type="project" value="TreeGrafter"/>
</dbReference>
<accession>A0A841I367</accession>
<evidence type="ECO:0000313" key="3">
    <source>
        <dbReference type="Proteomes" id="UP000569951"/>
    </source>
</evidence>
<dbReference type="EMBL" id="JACHHG010000012">
    <property type="protein sequence ID" value="MBB6099496.1"/>
    <property type="molecule type" value="Genomic_DNA"/>
</dbReference>
<organism evidence="2 3">
    <name type="scientific">Deinobacterium chartae</name>
    <dbReference type="NCBI Taxonomy" id="521158"/>
    <lineage>
        <taxon>Bacteria</taxon>
        <taxon>Thermotogati</taxon>
        <taxon>Deinococcota</taxon>
        <taxon>Deinococci</taxon>
        <taxon>Deinococcales</taxon>
        <taxon>Deinococcaceae</taxon>
        <taxon>Deinobacterium</taxon>
    </lineage>
</organism>
<dbReference type="AlphaFoldDB" id="A0A841I367"/>
<dbReference type="PIRSF" id="PIRSF016789">
    <property type="entry name" value="DUF454"/>
    <property type="match status" value="1"/>
</dbReference>
<dbReference type="Pfam" id="PF04304">
    <property type="entry name" value="DUF454"/>
    <property type="match status" value="1"/>
</dbReference>
<keyword evidence="1" id="KW-0472">Membrane</keyword>
<proteinExistence type="predicted"/>
<comment type="caution">
    <text evidence="2">The sequence shown here is derived from an EMBL/GenBank/DDBJ whole genome shotgun (WGS) entry which is preliminary data.</text>
</comment>
<dbReference type="PANTHER" id="PTHR35813">
    <property type="entry name" value="INNER MEMBRANE PROTEIN YBAN"/>
    <property type="match status" value="1"/>
</dbReference>
<name>A0A841I367_9DEIO</name>
<keyword evidence="3" id="KW-1185">Reference proteome</keyword>
<dbReference type="PANTHER" id="PTHR35813:SF1">
    <property type="entry name" value="INNER MEMBRANE PROTEIN YBAN"/>
    <property type="match status" value="1"/>
</dbReference>
<feature type="transmembrane region" description="Helical" evidence="1">
    <location>
        <begin position="121"/>
        <end position="138"/>
    </location>
</feature>
<dbReference type="Proteomes" id="UP000569951">
    <property type="component" value="Unassembled WGS sequence"/>
</dbReference>
<protein>
    <recommendedName>
        <fullName evidence="4">DUF454 domain-containing protein</fullName>
    </recommendedName>
</protein>
<evidence type="ECO:0000313" key="2">
    <source>
        <dbReference type="EMBL" id="MBB6099496.1"/>
    </source>
</evidence>
<evidence type="ECO:0008006" key="4">
    <source>
        <dbReference type="Google" id="ProtNLM"/>
    </source>
</evidence>
<keyword evidence="1" id="KW-1133">Transmembrane helix</keyword>
<keyword evidence="1" id="KW-0812">Transmembrane</keyword>
<sequence>MSHEETTAVALPEASPGKRGAALRYGWLALGFLCVGLGFVGAVLPLMPSTVFFVAAAFCFSRSSPRFLNWLLNLPVAGPLIRDFREGRGMPLSAKIVAVSMLSVAVGGSALFAIPVLAGKIGAAVLGLIGIWVIVWRVPTRR</sequence>
<dbReference type="InterPro" id="IPR007401">
    <property type="entry name" value="DUF454"/>
</dbReference>
<dbReference type="RefSeq" id="WP_183988247.1">
    <property type="nucleotide sequence ID" value="NZ_JACHHG010000012.1"/>
</dbReference>